<comment type="subunit">
    <text evidence="5">Homodimer.</text>
</comment>
<gene>
    <name evidence="7" type="primary">rfbC</name>
    <name evidence="7" type="ORF">JMJ55_15350</name>
</gene>
<dbReference type="Proteomes" id="UP000606490">
    <property type="component" value="Unassembled WGS sequence"/>
</dbReference>
<dbReference type="NCBIfam" id="TIGR01221">
    <property type="entry name" value="rmlC"/>
    <property type="match status" value="1"/>
</dbReference>
<keyword evidence="5 7" id="KW-0413">Isomerase</keyword>
<dbReference type="GO" id="GO:0008830">
    <property type="term" value="F:dTDP-4-dehydrorhamnose 3,5-epimerase activity"/>
    <property type="evidence" value="ECO:0007669"/>
    <property type="project" value="UniProtKB-EC"/>
</dbReference>
<dbReference type="InterPro" id="IPR014710">
    <property type="entry name" value="RmlC-like_jellyroll"/>
</dbReference>
<accession>A0ABS1V6E1</accession>
<evidence type="ECO:0000256" key="3">
    <source>
        <dbReference type="ARBA" id="ARBA00012098"/>
    </source>
</evidence>
<protein>
    <recommendedName>
        <fullName evidence="4 5">dTDP-4-dehydrorhamnose 3,5-epimerase</fullName>
        <ecNumber evidence="3 5">5.1.3.13</ecNumber>
    </recommendedName>
    <alternativeName>
        <fullName evidence="5">Thymidine diphospho-4-keto-rhamnose 3,5-epimerase</fullName>
    </alternativeName>
</protein>
<evidence type="ECO:0000313" key="8">
    <source>
        <dbReference type="Proteomes" id="UP000606490"/>
    </source>
</evidence>
<evidence type="ECO:0000256" key="2">
    <source>
        <dbReference type="ARBA" id="ARBA00001997"/>
    </source>
</evidence>
<dbReference type="Pfam" id="PF00908">
    <property type="entry name" value="dTDP_sugar_isom"/>
    <property type="match status" value="1"/>
</dbReference>
<dbReference type="PANTHER" id="PTHR21047">
    <property type="entry name" value="DTDP-6-DEOXY-D-GLUCOSE-3,5 EPIMERASE"/>
    <property type="match status" value="1"/>
</dbReference>
<keyword evidence="8" id="KW-1185">Reference proteome</keyword>
<feature type="region of interest" description="Disordered" evidence="6">
    <location>
        <begin position="1"/>
        <end position="20"/>
    </location>
</feature>
<evidence type="ECO:0000256" key="1">
    <source>
        <dbReference type="ARBA" id="ARBA00001298"/>
    </source>
</evidence>
<sequence>MTVSVSLKQEGLHSGTASGNQSATRFAVSGPILVSSRRFGDHRGFFQEIYSARDFAALGITDVFVQDNHSLSAQVGTVRGMHFQLPPHPQAKLVRVLRGAVLDVVVDLRRSSPSFGQHVAVELSAANGQQLYVPVGFAHGFCTLEPDTEVAYKVTDYYAPDCDRGIAWDDPDLALPWPFEPGAVHLSDKDRRAPRLRDLPAIFE</sequence>
<dbReference type="RefSeq" id="WP_202826426.1">
    <property type="nucleotide sequence ID" value="NZ_JAEUXJ010000005.1"/>
</dbReference>
<dbReference type="Gene3D" id="2.60.120.10">
    <property type="entry name" value="Jelly Rolls"/>
    <property type="match status" value="1"/>
</dbReference>
<comment type="caution">
    <text evidence="7">The sequence shown here is derived from an EMBL/GenBank/DDBJ whole genome shotgun (WGS) entry which is preliminary data.</text>
</comment>
<evidence type="ECO:0000256" key="6">
    <source>
        <dbReference type="SAM" id="MobiDB-lite"/>
    </source>
</evidence>
<organism evidence="7 8">
    <name type="scientific">Belnapia mucosa</name>
    <dbReference type="NCBI Taxonomy" id="2804532"/>
    <lineage>
        <taxon>Bacteria</taxon>
        <taxon>Pseudomonadati</taxon>
        <taxon>Pseudomonadota</taxon>
        <taxon>Alphaproteobacteria</taxon>
        <taxon>Acetobacterales</taxon>
        <taxon>Roseomonadaceae</taxon>
        <taxon>Belnapia</taxon>
    </lineage>
</organism>
<comment type="catalytic activity">
    <reaction evidence="1 5">
        <text>dTDP-4-dehydro-6-deoxy-alpha-D-glucose = dTDP-4-dehydro-beta-L-rhamnose</text>
        <dbReference type="Rhea" id="RHEA:16969"/>
        <dbReference type="ChEBI" id="CHEBI:57649"/>
        <dbReference type="ChEBI" id="CHEBI:62830"/>
        <dbReference type="EC" id="5.1.3.13"/>
    </reaction>
</comment>
<dbReference type="PANTHER" id="PTHR21047:SF2">
    <property type="entry name" value="THYMIDINE DIPHOSPHO-4-KETO-RHAMNOSE 3,5-EPIMERASE"/>
    <property type="match status" value="1"/>
</dbReference>
<dbReference type="InterPro" id="IPR000888">
    <property type="entry name" value="RmlC-like"/>
</dbReference>
<name>A0ABS1V6E1_9PROT</name>
<dbReference type="EMBL" id="JAEUXJ010000005">
    <property type="protein sequence ID" value="MBL6456711.1"/>
    <property type="molecule type" value="Genomic_DNA"/>
</dbReference>
<dbReference type="CDD" id="cd00438">
    <property type="entry name" value="cupin_RmlC"/>
    <property type="match status" value="1"/>
</dbReference>
<reference evidence="7 8" key="1">
    <citation type="submission" date="2021-01" db="EMBL/GenBank/DDBJ databases">
        <title>Belnapia mucosa sp. nov. and Belnapia arida sp. nov., isolated from the Tabernas Desert (Almeria, Spain).</title>
        <authorList>
            <person name="Molina-Menor E."/>
            <person name="Vidal-Verdu A."/>
            <person name="Calonge A."/>
            <person name="Satari L."/>
            <person name="Pereto Magraner J."/>
            <person name="Porcar Miralles M."/>
        </authorList>
    </citation>
    <scope>NUCLEOTIDE SEQUENCE [LARGE SCALE GENOMIC DNA]</scope>
    <source>
        <strain evidence="7 8">T6</strain>
    </source>
</reference>
<comment type="pathway">
    <text evidence="5">Carbohydrate biosynthesis; dTDP-L-rhamnose biosynthesis.</text>
</comment>
<comment type="function">
    <text evidence="2 5">Catalyzes the epimerization of the C3' and C5'positions of dTDP-6-deoxy-D-xylo-4-hexulose, forming dTDP-6-deoxy-L-lyxo-4-hexulose.</text>
</comment>
<dbReference type="EC" id="5.1.3.13" evidence="3 5"/>
<evidence type="ECO:0000256" key="5">
    <source>
        <dbReference type="RuleBase" id="RU364069"/>
    </source>
</evidence>
<dbReference type="InterPro" id="IPR011051">
    <property type="entry name" value="RmlC_Cupin_sf"/>
</dbReference>
<proteinExistence type="inferred from homology"/>
<dbReference type="SUPFAM" id="SSF51182">
    <property type="entry name" value="RmlC-like cupins"/>
    <property type="match status" value="1"/>
</dbReference>
<evidence type="ECO:0000313" key="7">
    <source>
        <dbReference type="EMBL" id="MBL6456711.1"/>
    </source>
</evidence>
<evidence type="ECO:0000256" key="4">
    <source>
        <dbReference type="ARBA" id="ARBA00019595"/>
    </source>
</evidence>
<comment type="similarity">
    <text evidence="5">Belongs to the dTDP-4-dehydrorhamnose 3,5-epimerase family.</text>
</comment>